<dbReference type="SUPFAM" id="SSF159713">
    <property type="entry name" value="Dhaf3308-like"/>
    <property type="match status" value="1"/>
</dbReference>
<feature type="domain" description="Putative heavy-metal chelation" evidence="1">
    <location>
        <begin position="130"/>
        <end position="275"/>
    </location>
</feature>
<dbReference type="RefSeq" id="WP_013256377.1">
    <property type="nucleotide sequence ID" value="NC_014364.1"/>
</dbReference>
<dbReference type="STRING" id="573413.Spirs_3832"/>
<keyword evidence="4" id="KW-1185">Reference proteome</keyword>
<reference evidence="3 4" key="1">
    <citation type="journal article" date="2010" name="Stand. Genomic Sci.">
        <title>Complete genome sequence of Spirochaeta smaragdinae type strain (SEBR 4228).</title>
        <authorList>
            <person name="Mavromatis K."/>
            <person name="Yasawong M."/>
            <person name="Chertkov O."/>
            <person name="Lapidus A."/>
            <person name="Lucas S."/>
            <person name="Nolan M."/>
            <person name="Del Rio T.G."/>
            <person name="Tice H."/>
            <person name="Cheng J.F."/>
            <person name="Pitluck S."/>
            <person name="Liolios K."/>
            <person name="Ivanova N."/>
            <person name="Tapia R."/>
            <person name="Han C."/>
            <person name="Bruce D."/>
            <person name="Goodwin L."/>
            <person name="Pati A."/>
            <person name="Chen A."/>
            <person name="Palaniappan K."/>
            <person name="Land M."/>
            <person name="Hauser L."/>
            <person name="Chang Y.J."/>
            <person name="Jeffries C.D."/>
            <person name="Detter J.C."/>
            <person name="Rohde M."/>
            <person name="Brambilla E."/>
            <person name="Spring S."/>
            <person name="Goker M."/>
            <person name="Sikorski J."/>
            <person name="Woyke T."/>
            <person name="Bristow J."/>
            <person name="Eisen J.A."/>
            <person name="Markowitz V."/>
            <person name="Hugenholtz P."/>
            <person name="Klenk H.P."/>
            <person name="Kyrpides N.C."/>
        </authorList>
    </citation>
    <scope>NUCLEOTIDE SEQUENCE [LARGE SCALE GENOMIC DNA]</scope>
    <source>
        <strain evidence="4">DSM 11293 / JCM 15392 / SEBR 4228</strain>
    </source>
</reference>
<dbReference type="Proteomes" id="UP000002318">
    <property type="component" value="Chromosome"/>
</dbReference>
<dbReference type="HOGENOM" id="CLU_076326_1_0_12"/>
<evidence type="ECO:0000313" key="4">
    <source>
        <dbReference type="Proteomes" id="UP000002318"/>
    </source>
</evidence>
<evidence type="ECO:0000313" key="3">
    <source>
        <dbReference type="EMBL" id="ADK82918.1"/>
    </source>
</evidence>
<sequence>METKKRKMILEETIETIRSQLGSEMDSITVERAVIGLFFSGVRLSTGDGGICFTPVKEIPEAVCCPSSARAIPGAGKLAHQPVSYYLDEMDQNAPLKKALGIAVLNALSTSCWHRKTPKEYGFDLGIDPLEGASIPEDAYVVVIGALVPYIKMLKARGKPFCILEKDARTLKADEMRYYVPPEHANEEISKADWLIITGTTLINDTLEDILDHCRSDANITLVGPTASMLPDAFFRRGIDSIGGIIVTDPDRLLDTLIEAGSGYHFYGKSAERLVIRRYTVAIQ</sequence>
<dbReference type="OrthoDB" id="6226at2"/>
<proteinExistence type="predicted"/>
<dbReference type="InterPro" id="IPR007161">
    <property type="entry name" value="DUF364"/>
</dbReference>
<dbReference type="EMBL" id="CP002116">
    <property type="protein sequence ID" value="ADK82918.1"/>
    <property type="molecule type" value="Genomic_DNA"/>
</dbReference>
<evidence type="ECO:0008006" key="5">
    <source>
        <dbReference type="Google" id="ProtNLM"/>
    </source>
</evidence>
<dbReference type="Gene3D" id="3.40.50.11590">
    <property type="match status" value="1"/>
</dbReference>
<dbReference type="Pfam" id="PF13938">
    <property type="entry name" value="DUF4213"/>
    <property type="match status" value="1"/>
</dbReference>
<evidence type="ECO:0000259" key="2">
    <source>
        <dbReference type="Pfam" id="PF13938"/>
    </source>
</evidence>
<feature type="domain" description="DUF4213" evidence="2">
    <location>
        <begin position="20"/>
        <end position="109"/>
    </location>
</feature>
<protein>
    <recommendedName>
        <fullName evidence="5">Fis family transcriptional regulator</fullName>
    </recommendedName>
</protein>
<dbReference type="InterPro" id="IPR025251">
    <property type="entry name" value="DUF4213"/>
</dbReference>
<accession>E1R863</accession>
<name>E1R863_SEDSS</name>
<evidence type="ECO:0000259" key="1">
    <source>
        <dbReference type="Pfam" id="PF04016"/>
    </source>
</evidence>
<dbReference type="AlphaFoldDB" id="E1R863"/>
<organism evidence="3 4">
    <name type="scientific">Sediminispirochaeta smaragdinae (strain DSM 11293 / JCM 15392 / SEBR 4228)</name>
    <name type="common">Spirochaeta smaragdinae</name>
    <dbReference type="NCBI Taxonomy" id="573413"/>
    <lineage>
        <taxon>Bacteria</taxon>
        <taxon>Pseudomonadati</taxon>
        <taxon>Spirochaetota</taxon>
        <taxon>Spirochaetia</taxon>
        <taxon>Spirochaetales</taxon>
        <taxon>Spirochaetaceae</taxon>
        <taxon>Sediminispirochaeta</taxon>
    </lineage>
</organism>
<dbReference type="eggNOG" id="COG2014">
    <property type="taxonomic scope" value="Bacteria"/>
</dbReference>
<dbReference type="KEGG" id="ssm:Spirs_3832"/>
<dbReference type="Pfam" id="PF04016">
    <property type="entry name" value="DUF364"/>
    <property type="match status" value="1"/>
</dbReference>
<gene>
    <name evidence="3" type="ordered locus">Spirs_3832</name>
</gene>